<feature type="transmembrane region" description="Helical" evidence="6">
    <location>
        <begin position="20"/>
        <end position="39"/>
    </location>
</feature>
<evidence type="ECO:0000256" key="1">
    <source>
        <dbReference type="ARBA" id="ARBA00004651"/>
    </source>
</evidence>
<dbReference type="Gene3D" id="3.30.450.20">
    <property type="entry name" value="PAS domain"/>
    <property type="match status" value="1"/>
</dbReference>
<dbReference type="Pfam" id="PF02743">
    <property type="entry name" value="dCache_1"/>
    <property type="match status" value="1"/>
</dbReference>
<dbReference type="InterPro" id="IPR003594">
    <property type="entry name" value="HATPase_dom"/>
</dbReference>
<dbReference type="Pfam" id="PF02518">
    <property type="entry name" value="HATPase_c"/>
    <property type="match status" value="1"/>
</dbReference>
<evidence type="ECO:0000256" key="6">
    <source>
        <dbReference type="SAM" id="Phobius"/>
    </source>
</evidence>
<dbReference type="InterPro" id="IPR033479">
    <property type="entry name" value="dCache_1"/>
</dbReference>
<dbReference type="InterPro" id="IPR050640">
    <property type="entry name" value="Bact_2-comp_sensor_kinase"/>
</dbReference>
<gene>
    <name evidence="10" type="ORF">QJS35_09190</name>
</gene>
<name>A0ABV1KS20_9BACL</name>
<protein>
    <submittedName>
        <fullName evidence="10">Histidine kinase</fullName>
    </submittedName>
</protein>
<dbReference type="Proteomes" id="UP001493487">
    <property type="component" value="Unassembled WGS sequence"/>
</dbReference>
<dbReference type="GO" id="GO:0016301">
    <property type="term" value="F:kinase activity"/>
    <property type="evidence" value="ECO:0007669"/>
    <property type="project" value="UniProtKB-KW"/>
</dbReference>
<dbReference type="RefSeq" id="WP_232184695.1">
    <property type="nucleotide sequence ID" value="NZ_JAIOAP010000003.1"/>
</dbReference>
<proteinExistence type="predicted"/>
<accession>A0ABV1KS20</accession>
<dbReference type="Gene3D" id="3.30.565.10">
    <property type="entry name" value="Histidine kinase-like ATPase, C-terminal domain"/>
    <property type="match status" value="1"/>
</dbReference>
<keyword evidence="3 6" id="KW-0812">Transmembrane</keyword>
<evidence type="ECO:0000313" key="10">
    <source>
        <dbReference type="EMBL" id="MEQ4482567.1"/>
    </source>
</evidence>
<dbReference type="PANTHER" id="PTHR34220">
    <property type="entry name" value="SENSOR HISTIDINE KINASE YPDA"/>
    <property type="match status" value="1"/>
</dbReference>
<dbReference type="PANTHER" id="PTHR34220:SF7">
    <property type="entry name" value="SENSOR HISTIDINE KINASE YPDA"/>
    <property type="match status" value="1"/>
</dbReference>
<evidence type="ECO:0000259" key="9">
    <source>
        <dbReference type="Pfam" id="PF06580"/>
    </source>
</evidence>
<keyword evidence="10" id="KW-0808">Transferase</keyword>
<comment type="subcellular location">
    <subcellularLocation>
        <location evidence="1">Cell membrane</location>
        <topology evidence="1">Multi-pass membrane protein</topology>
    </subcellularLocation>
</comment>
<feature type="domain" description="Signal transduction histidine kinase internal region" evidence="9">
    <location>
        <begin position="397"/>
        <end position="474"/>
    </location>
</feature>
<dbReference type="SUPFAM" id="SSF55874">
    <property type="entry name" value="ATPase domain of HSP90 chaperone/DNA topoisomerase II/histidine kinase"/>
    <property type="match status" value="1"/>
</dbReference>
<evidence type="ECO:0000256" key="2">
    <source>
        <dbReference type="ARBA" id="ARBA00022475"/>
    </source>
</evidence>
<evidence type="ECO:0000256" key="4">
    <source>
        <dbReference type="ARBA" id="ARBA00022989"/>
    </source>
</evidence>
<dbReference type="EMBL" id="JASKHM010000004">
    <property type="protein sequence ID" value="MEQ4482567.1"/>
    <property type="molecule type" value="Genomic_DNA"/>
</dbReference>
<dbReference type="InterPro" id="IPR036890">
    <property type="entry name" value="HATPase_C_sf"/>
</dbReference>
<organism evidence="10 11">
    <name type="scientific">Cohnella silvisoli</name>
    <dbReference type="NCBI Taxonomy" id="2873699"/>
    <lineage>
        <taxon>Bacteria</taxon>
        <taxon>Bacillati</taxon>
        <taxon>Bacillota</taxon>
        <taxon>Bacilli</taxon>
        <taxon>Bacillales</taxon>
        <taxon>Paenibacillaceae</taxon>
        <taxon>Cohnella</taxon>
    </lineage>
</organism>
<evidence type="ECO:0000259" key="7">
    <source>
        <dbReference type="Pfam" id="PF02518"/>
    </source>
</evidence>
<keyword evidence="10" id="KW-0418">Kinase</keyword>
<keyword evidence="2" id="KW-1003">Cell membrane</keyword>
<keyword evidence="5 6" id="KW-0472">Membrane</keyword>
<feature type="domain" description="Histidine kinase/HSP90-like ATPase" evidence="7">
    <location>
        <begin position="491"/>
        <end position="599"/>
    </location>
</feature>
<keyword evidence="11" id="KW-1185">Reference proteome</keyword>
<comment type="caution">
    <text evidence="10">The sequence shown here is derived from an EMBL/GenBank/DDBJ whole genome shotgun (WGS) entry which is preliminary data.</text>
</comment>
<dbReference type="Pfam" id="PF06580">
    <property type="entry name" value="His_kinase"/>
    <property type="match status" value="1"/>
</dbReference>
<evidence type="ECO:0000256" key="3">
    <source>
        <dbReference type="ARBA" id="ARBA00022692"/>
    </source>
</evidence>
<dbReference type="InterPro" id="IPR010559">
    <property type="entry name" value="Sig_transdc_His_kin_internal"/>
</dbReference>
<evidence type="ECO:0000259" key="8">
    <source>
        <dbReference type="Pfam" id="PF02743"/>
    </source>
</evidence>
<evidence type="ECO:0000313" key="11">
    <source>
        <dbReference type="Proteomes" id="UP001493487"/>
    </source>
</evidence>
<keyword evidence="4 6" id="KW-1133">Transmembrane helix</keyword>
<feature type="domain" description="Cache" evidence="8">
    <location>
        <begin position="45"/>
        <end position="294"/>
    </location>
</feature>
<evidence type="ECO:0000256" key="5">
    <source>
        <dbReference type="ARBA" id="ARBA00023136"/>
    </source>
</evidence>
<reference evidence="10 11" key="1">
    <citation type="journal article" date="2023" name="Genome Announc.">
        <title>Pan-Genome Analyses of the Genus Cohnella and Proposal of the Novel Species Cohnella silvisoli sp. nov., Isolated from Forest Soil.</title>
        <authorList>
            <person name="Wang C."/>
            <person name="Mao L."/>
            <person name="Bao G."/>
            <person name="Zhu H."/>
        </authorList>
    </citation>
    <scope>NUCLEOTIDE SEQUENCE [LARGE SCALE GENOMIC DNA]</scope>
    <source>
        <strain evidence="10 11">NL03-T5-1</strain>
    </source>
</reference>
<sequence>MVAKYMFRQLWKRSIIRNMLFSYLGINLLLLFLLGIVSIRDSTDTMTKEITDSSYKVMEQAARGFNFSLEEAKRPLVQFAGNYSVVALMTPDNKVSVEERIQHERNIGVLAAGVTSFQSLISDVLILGYNGYLNNLDGRKTLLWDYPFVEQLWFKKAVSANPNKGFITLNLHKQDYYIRTNVSKYNQFTFSIALPVKDFNQHTIGAVVANLDLSKINGLFELTSDQNDENIFMIDEDGTVVVHQDKTSIGYKMNFEGIQRIFEKDSGSFVSNIEGRERLVIFHPTAVQGLRLVSTIPMAEIRGQSDSLRANLRSILYLCLILNTLLSVIITLRISRPFSRLLITIDNMGDKSLYVVPKNYKYRELNLIGDRFKELVGRIEQLVKQNYVSQIALQEIQLKTLQSQIHPHFLFNTLQLVQTEIVCGNAEDSNHLLLSLSSLLRYSMKGSKETVELGRELQNVKDYLFIVNKKFAGRIDIEYVVPDPEVLRSKTIKLMLQPIVENAIVHGFEENPKFARIRIHILTVKKGILISIVDNGVGMSKERREWLISQLRLTDIPLDNIGLCNVDQRIKLKYGDEYGIRIRSHAGIGTRVYVLLPRQS</sequence>